<comment type="caution">
    <text evidence="2">The sequence shown here is derived from an EMBL/GenBank/DDBJ whole genome shotgun (WGS) entry which is preliminary data.</text>
</comment>
<dbReference type="InterPro" id="IPR006342">
    <property type="entry name" value="FkbM_mtfrase"/>
</dbReference>
<evidence type="ECO:0000313" key="2">
    <source>
        <dbReference type="EMBL" id="HDR52143.1"/>
    </source>
</evidence>
<dbReference type="EMBL" id="DSDK01000608">
    <property type="protein sequence ID" value="HDR52143.1"/>
    <property type="molecule type" value="Genomic_DNA"/>
</dbReference>
<dbReference type="Pfam" id="PF05050">
    <property type="entry name" value="Methyltransf_21"/>
    <property type="match status" value="1"/>
</dbReference>
<dbReference type="Proteomes" id="UP000886047">
    <property type="component" value="Unassembled WGS sequence"/>
</dbReference>
<feature type="domain" description="Methyltransferase FkbM" evidence="1">
    <location>
        <begin position="3"/>
        <end position="56"/>
    </location>
</feature>
<reference evidence="2" key="1">
    <citation type="journal article" date="2020" name="mSystems">
        <title>Genome- and Community-Level Interaction Insights into Carbon Utilization and Element Cycling Functions of Hydrothermarchaeota in Hydrothermal Sediment.</title>
        <authorList>
            <person name="Zhou Z."/>
            <person name="Liu Y."/>
            <person name="Xu W."/>
            <person name="Pan J."/>
            <person name="Luo Z.H."/>
            <person name="Li M."/>
        </authorList>
    </citation>
    <scope>NUCLEOTIDE SEQUENCE [LARGE SCALE GENOMIC DNA]</scope>
    <source>
        <strain evidence="2">SpSt-1217</strain>
    </source>
</reference>
<evidence type="ECO:0000259" key="1">
    <source>
        <dbReference type="Pfam" id="PF05050"/>
    </source>
</evidence>
<gene>
    <name evidence="2" type="ORF">ENN90_11090</name>
</gene>
<accession>A0A831LRD9</accession>
<organism evidence="2">
    <name type="scientific">Mariniphaga anaerophila</name>
    <dbReference type="NCBI Taxonomy" id="1484053"/>
    <lineage>
        <taxon>Bacteria</taxon>
        <taxon>Pseudomonadati</taxon>
        <taxon>Bacteroidota</taxon>
        <taxon>Bacteroidia</taxon>
        <taxon>Marinilabiliales</taxon>
        <taxon>Prolixibacteraceae</taxon>
        <taxon>Mariniphaga</taxon>
    </lineage>
</organism>
<name>A0A831LRD9_9BACT</name>
<proteinExistence type="predicted"/>
<dbReference type="AlphaFoldDB" id="A0A831LRD9"/>
<protein>
    <recommendedName>
        <fullName evidence="1">Methyltransferase FkbM domain-containing protein</fullName>
    </recommendedName>
</protein>
<sequence>MAILKMDIEGAEIEVIQHIIKQETYKKVDLVLVETHGNKIPGHDEKVKRLKQLLTSKNIQNIKLNWI</sequence>